<reference evidence="13" key="1">
    <citation type="submission" date="2021-01" db="EMBL/GenBank/DDBJ databases">
        <title>A chromosome-scale assembly of European eel, Anguilla anguilla.</title>
        <authorList>
            <person name="Henkel C."/>
            <person name="Jong-Raadsen S.A."/>
            <person name="Dufour S."/>
            <person name="Weltzien F.-A."/>
            <person name="Palstra A.P."/>
            <person name="Pelster B."/>
            <person name="Spaink H.P."/>
            <person name="Van Den Thillart G.E."/>
            <person name="Jansen H."/>
            <person name="Zahm M."/>
            <person name="Klopp C."/>
            <person name="Cedric C."/>
            <person name="Louis A."/>
            <person name="Berthelot C."/>
            <person name="Parey E."/>
            <person name="Roest Crollius H."/>
            <person name="Montfort J."/>
            <person name="Robinson-Rechavi M."/>
            <person name="Bucao C."/>
            <person name="Bouchez O."/>
            <person name="Gislard M."/>
            <person name="Lluch J."/>
            <person name="Milhes M."/>
            <person name="Lampietro C."/>
            <person name="Lopez Roques C."/>
            <person name="Donnadieu C."/>
            <person name="Braasch I."/>
            <person name="Desvignes T."/>
            <person name="Postlethwait J."/>
            <person name="Bobe J."/>
            <person name="Guiguen Y."/>
            <person name="Dirks R."/>
        </authorList>
    </citation>
    <scope>NUCLEOTIDE SEQUENCE</scope>
    <source>
        <strain evidence="13">Tag_6206</strain>
        <tissue evidence="13">Liver</tissue>
    </source>
</reference>
<dbReference type="GO" id="GO:0001671">
    <property type="term" value="F:ATPase activator activity"/>
    <property type="evidence" value="ECO:0007669"/>
    <property type="project" value="InterPro"/>
</dbReference>
<evidence type="ECO:0000256" key="2">
    <source>
        <dbReference type="ARBA" id="ARBA00007860"/>
    </source>
</evidence>
<organism evidence="13 14">
    <name type="scientific">Anguilla anguilla</name>
    <name type="common">European freshwater eel</name>
    <name type="synonym">Muraena anguilla</name>
    <dbReference type="NCBI Taxonomy" id="7936"/>
    <lineage>
        <taxon>Eukaryota</taxon>
        <taxon>Metazoa</taxon>
        <taxon>Chordata</taxon>
        <taxon>Craniata</taxon>
        <taxon>Vertebrata</taxon>
        <taxon>Euteleostomi</taxon>
        <taxon>Actinopterygii</taxon>
        <taxon>Neopterygii</taxon>
        <taxon>Teleostei</taxon>
        <taxon>Anguilliformes</taxon>
        <taxon>Anguillidae</taxon>
        <taxon>Anguilla</taxon>
    </lineage>
</organism>
<evidence type="ECO:0000256" key="11">
    <source>
        <dbReference type="SAM" id="Phobius"/>
    </source>
</evidence>
<dbReference type="InterPro" id="IPR046753">
    <property type="entry name" value="TOIP1/2_C"/>
</dbReference>
<dbReference type="GO" id="GO:0061024">
    <property type="term" value="P:membrane organization"/>
    <property type="evidence" value="ECO:0007669"/>
    <property type="project" value="TreeGrafter"/>
</dbReference>
<dbReference type="EMBL" id="JAFIRN010000004">
    <property type="protein sequence ID" value="KAG5850565.1"/>
    <property type="molecule type" value="Genomic_DNA"/>
</dbReference>
<keyword evidence="5 11" id="KW-1133">Transmembrane helix</keyword>
<keyword evidence="8" id="KW-0539">Nucleus</keyword>
<feature type="compositionally biased region" description="Basic and acidic residues" evidence="10">
    <location>
        <begin position="69"/>
        <end position="78"/>
    </location>
</feature>
<sequence length="484" mass="53757">MDSAGYSNKARGTNMRVTRLAAKEAARAIGQKEKPTKRKRHRENETPATAVNGSKDQNEDRETDEEETTPDKIRKVSGEAEETNDSEEDMEVKEDEEDEDGDQDQDMTEGVDEEDSGCHVQDRQMKTSSGEPLAVDRNVFRPSAYTDANIANCLRSRRSIHLESPGKEVHSHGTAEPLSGISLRSRENRTETLPPRARITHYSEEIVFTKPKLVSQNRYPPPQAKVRLRADQLPVKSTVKTASYSFCAGWFWKLFLLALLSAGAIPLYLFAGKRASERQSVAEADKVFQARFLEMESSFPSQRAELWKRSRIHLERHLQTAEPTEPVSMILTSGRGAERTLHCLAGRLAAAFSTALGASGASVLHVDGAAAAALESDRVKLDIDQRLSGAFEGDGRRRSSTVSRSSPGLHAHLLQEDELGPQLALNAVEEMVQERIQDKLLSPDQPASFDRMDMDKLSGLWSRISHLILPVAAEERVEREGCES</sequence>
<feature type="domain" description="Torsin-1A-interacting protein 1/2 AAA+ activator" evidence="12">
    <location>
        <begin position="412"/>
        <end position="482"/>
    </location>
</feature>
<feature type="compositionally biased region" description="Polar residues" evidence="10">
    <location>
        <begin position="46"/>
        <end position="55"/>
    </location>
</feature>
<keyword evidence="4 11" id="KW-0812">Transmembrane</keyword>
<name>A0A9D3MKU9_ANGAN</name>
<evidence type="ECO:0000256" key="4">
    <source>
        <dbReference type="ARBA" id="ARBA00022692"/>
    </source>
</evidence>
<feature type="domain" description="Torsin-1A-interacting protein 1/2 AAA+ activator" evidence="12">
    <location>
        <begin position="283"/>
        <end position="395"/>
    </location>
</feature>
<comment type="caution">
    <text evidence="13">The sequence shown here is derived from an EMBL/GenBank/DDBJ whole genome shotgun (WGS) entry which is preliminary data.</text>
</comment>
<evidence type="ECO:0000256" key="6">
    <source>
        <dbReference type="ARBA" id="ARBA00023136"/>
    </source>
</evidence>
<evidence type="ECO:0000256" key="1">
    <source>
        <dbReference type="ARBA" id="ARBA00004259"/>
    </source>
</evidence>
<dbReference type="GO" id="GO:0005635">
    <property type="term" value="C:nuclear envelope"/>
    <property type="evidence" value="ECO:0007669"/>
    <property type="project" value="UniProtKB-SubCell"/>
</dbReference>
<feature type="compositionally biased region" description="Acidic residues" evidence="10">
    <location>
        <begin position="79"/>
        <end position="115"/>
    </location>
</feature>
<feature type="compositionally biased region" description="Basic and acidic residues" evidence="10">
    <location>
        <begin position="116"/>
        <end position="125"/>
    </location>
</feature>
<dbReference type="Gene3D" id="3.40.50.12190">
    <property type="match status" value="2"/>
</dbReference>
<feature type="compositionally biased region" description="Acidic residues" evidence="10">
    <location>
        <begin position="59"/>
        <end position="68"/>
    </location>
</feature>
<evidence type="ECO:0000256" key="9">
    <source>
        <dbReference type="ARBA" id="ARBA00037847"/>
    </source>
</evidence>
<dbReference type="PANTHER" id="PTHR18843:SF7">
    <property type="entry name" value="LAMINA-ASSOCIATED POLYPEPTIDE 1B ISOFORM 1-RELATED"/>
    <property type="match status" value="1"/>
</dbReference>
<proteinExistence type="inferred from homology"/>
<evidence type="ECO:0000256" key="8">
    <source>
        <dbReference type="ARBA" id="ARBA00023242"/>
    </source>
</evidence>
<evidence type="ECO:0000256" key="7">
    <source>
        <dbReference type="ARBA" id="ARBA00023180"/>
    </source>
</evidence>
<dbReference type="GO" id="GO:0016020">
    <property type="term" value="C:membrane"/>
    <property type="evidence" value="ECO:0007669"/>
    <property type="project" value="TreeGrafter"/>
</dbReference>
<dbReference type="AlphaFoldDB" id="A0A9D3MKU9"/>
<feature type="region of interest" description="Disordered" evidence="10">
    <location>
        <begin position="1"/>
        <end position="135"/>
    </location>
</feature>
<dbReference type="PANTHER" id="PTHR18843">
    <property type="entry name" value="TORSIN-1A-INTERACTING PROTEIN"/>
    <property type="match status" value="1"/>
</dbReference>
<dbReference type="Pfam" id="PF05609">
    <property type="entry name" value="LAP1_C"/>
    <property type="match status" value="2"/>
</dbReference>
<evidence type="ECO:0000313" key="14">
    <source>
        <dbReference type="Proteomes" id="UP001044222"/>
    </source>
</evidence>
<gene>
    <name evidence="13" type="ORF">ANANG_G00083820</name>
</gene>
<accession>A0A9D3MKU9</accession>
<comment type="similarity">
    <text evidence="2">Belongs to the TOR1AIP family.</text>
</comment>
<evidence type="ECO:0000259" key="12">
    <source>
        <dbReference type="Pfam" id="PF05609"/>
    </source>
</evidence>
<feature type="transmembrane region" description="Helical" evidence="11">
    <location>
        <begin position="250"/>
        <end position="270"/>
    </location>
</feature>
<dbReference type="Proteomes" id="UP001044222">
    <property type="component" value="Unassembled WGS sequence"/>
</dbReference>
<evidence type="ECO:0000256" key="3">
    <source>
        <dbReference type="ARBA" id="ARBA00022553"/>
    </source>
</evidence>
<dbReference type="InterPro" id="IPR008662">
    <property type="entry name" value="TOIP1/2"/>
</dbReference>
<keyword evidence="3" id="KW-0597">Phosphoprotein</keyword>
<feature type="compositionally biased region" description="Basic and acidic residues" evidence="10">
    <location>
        <begin position="21"/>
        <end position="34"/>
    </location>
</feature>
<keyword evidence="6 11" id="KW-0472">Membrane</keyword>
<evidence type="ECO:0000256" key="10">
    <source>
        <dbReference type="SAM" id="MobiDB-lite"/>
    </source>
</evidence>
<comment type="subcellular location">
    <subcellularLocation>
        <location evidence="9">Endomembrane system</location>
        <topology evidence="9">Single-pass membrane protein</topology>
    </subcellularLocation>
    <subcellularLocation>
        <location evidence="1">Nucleus envelope</location>
    </subcellularLocation>
</comment>
<dbReference type="InterPro" id="IPR038599">
    <property type="entry name" value="LAP1C-like_C_sf"/>
</dbReference>
<evidence type="ECO:0000256" key="5">
    <source>
        <dbReference type="ARBA" id="ARBA00022989"/>
    </source>
</evidence>
<protein>
    <recommendedName>
        <fullName evidence="12">Torsin-1A-interacting protein 1/2 AAA+ activator domain-containing protein</fullName>
    </recommendedName>
</protein>
<keyword evidence="7" id="KW-0325">Glycoprotein</keyword>
<evidence type="ECO:0000313" key="13">
    <source>
        <dbReference type="EMBL" id="KAG5850565.1"/>
    </source>
</evidence>
<keyword evidence="14" id="KW-1185">Reference proteome</keyword>